<proteinExistence type="predicted"/>
<keyword evidence="7" id="KW-0902">Two-component regulatory system</keyword>
<evidence type="ECO:0000313" key="10">
    <source>
        <dbReference type="EMBL" id="MBC2606912.1"/>
    </source>
</evidence>
<dbReference type="EMBL" id="JACHVC010000012">
    <property type="protein sequence ID" value="MBC2606912.1"/>
    <property type="molecule type" value="Genomic_DNA"/>
</dbReference>
<accession>A0A7X1B768</accession>
<feature type="region of interest" description="Disordered" evidence="8">
    <location>
        <begin position="371"/>
        <end position="390"/>
    </location>
</feature>
<dbReference type="PANTHER" id="PTHR43065:SF46">
    <property type="entry name" value="C4-DICARBOXYLATE TRANSPORT SENSOR PROTEIN DCTB"/>
    <property type="match status" value="1"/>
</dbReference>
<evidence type="ECO:0000256" key="2">
    <source>
        <dbReference type="ARBA" id="ARBA00012438"/>
    </source>
</evidence>
<dbReference type="RefSeq" id="WP_185660781.1">
    <property type="nucleotide sequence ID" value="NZ_CAWPOO010000012.1"/>
</dbReference>
<evidence type="ECO:0000256" key="8">
    <source>
        <dbReference type="SAM" id="MobiDB-lite"/>
    </source>
</evidence>
<comment type="catalytic activity">
    <reaction evidence="1">
        <text>ATP + protein L-histidine = ADP + protein N-phospho-L-histidine.</text>
        <dbReference type="EC" id="2.7.13.3"/>
    </reaction>
</comment>
<dbReference type="Gene3D" id="3.30.565.10">
    <property type="entry name" value="Histidine kinase-like ATPase, C-terminal domain"/>
    <property type="match status" value="1"/>
</dbReference>
<dbReference type="PROSITE" id="PS50109">
    <property type="entry name" value="HIS_KIN"/>
    <property type="match status" value="1"/>
</dbReference>
<reference evidence="10 11" key="1">
    <citation type="submission" date="2020-07" db="EMBL/GenBank/DDBJ databases">
        <authorList>
            <person name="Feng X."/>
        </authorList>
    </citation>
    <scope>NUCLEOTIDE SEQUENCE [LARGE SCALE GENOMIC DNA]</scope>
    <source>
        <strain evidence="10 11">JCM23202</strain>
    </source>
</reference>
<evidence type="ECO:0000259" key="9">
    <source>
        <dbReference type="PROSITE" id="PS50109"/>
    </source>
</evidence>
<feature type="compositionally biased region" description="Basic and acidic residues" evidence="8">
    <location>
        <begin position="371"/>
        <end position="387"/>
    </location>
</feature>
<dbReference type="SMART" id="SM00387">
    <property type="entry name" value="HATPase_c"/>
    <property type="match status" value="1"/>
</dbReference>
<comment type="caution">
    <text evidence="10">The sequence shown here is derived from an EMBL/GenBank/DDBJ whole genome shotgun (WGS) entry which is preliminary data.</text>
</comment>
<evidence type="ECO:0000256" key="4">
    <source>
        <dbReference type="ARBA" id="ARBA00022741"/>
    </source>
</evidence>
<dbReference type="Proteomes" id="UP000526501">
    <property type="component" value="Unassembled WGS sequence"/>
</dbReference>
<dbReference type="Pfam" id="PF02518">
    <property type="entry name" value="HATPase_c"/>
    <property type="match status" value="1"/>
</dbReference>
<dbReference type="AlphaFoldDB" id="A0A7X1B768"/>
<keyword evidence="6" id="KW-0067">ATP-binding</keyword>
<dbReference type="PRINTS" id="PR00344">
    <property type="entry name" value="BCTRLSENSOR"/>
</dbReference>
<evidence type="ECO:0000256" key="6">
    <source>
        <dbReference type="ARBA" id="ARBA00022840"/>
    </source>
</evidence>
<dbReference type="InterPro" id="IPR004358">
    <property type="entry name" value="Sig_transdc_His_kin-like_C"/>
</dbReference>
<feature type="domain" description="Histidine kinase" evidence="9">
    <location>
        <begin position="154"/>
        <end position="365"/>
    </location>
</feature>
<evidence type="ECO:0000313" key="11">
    <source>
        <dbReference type="Proteomes" id="UP000526501"/>
    </source>
</evidence>
<name>A0A7X1B768_9BACT</name>
<dbReference type="EC" id="2.7.13.3" evidence="2"/>
<evidence type="ECO:0000256" key="7">
    <source>
        <dbReference type="ARBA" id="ARBA00023012"/>
    </source>
</evidence>
<organism evidence="10 11">
    <name type="scientific">Pelagicoccus albus</name>
    <dbReference type="NCBI Taxonomy" id="415222"/>
    <lineage>
        <taxon>Bacteria</taxon>
        <taxon>Pseudomonadati</taxon>
        <taxon>Verrucomicrobiota</taxon>
        <taxon>Opitutia</taxon>
        <taxon>Puniceicoccales</taxon>
        <taxon>Pelagicoccaceae</taxon>
        <taxon>Pelagicoccus</taxon>
    </lineage>
</organism>
<gene>
    <name evidence="10" type="ORF">H5P27_12740</name>
</gene>
<keyword evidence="4" id="KW-0547">Nucleotide-binding</keyword>
<dbReference type="GO" id="GO:0004673">
    <property type="term" value="F:protein histidine kinase activity"/>
    <property type="evidence" value="ECO:0007669"/>
    <property type="project" value="UniProtKB-EC"/>
</dbReference>
<sequence length="516" mass="56913">MTDPDFSAAIKELTGSKPSELYIPSIGPGITYLLNLEDRRVVYCSQRENEFPNSFYRIVESSQSWEELVAPEDKSSYLEAVSLNGFLNEARYQVLSNKRGAKLAVVDYRALIRNSKGKAVGIAGRLIDDSFRSIAFDALARRSWKEIAARMTRRYLHDFNNTIAGIYSLSELYAEPGSNPKSTTEAMAHIRDCSLRAQDVTKRIRHLTMLEAGEPIYCNLIELLKEQKEYMEALLPKGAEIAFDLEGSELPIKLDPNLFRQAILHLTANAADSCGEEISLRLVAKKSERKGTPWAEIEFSDNGPGFPEQEIDKVKVPFFTTKGSENNPGLGLSIVDQFTHSLGGHLEVSNSEQGAKIHMVLPLLNLETPAKTEKADKAPAEPSKKTEAVTNGTPPKILVYSWEDLSRHPHLLAMQKAGWETKLHLEPGPLLLDLLSLGDSIDGVLVFRSALDEKAEPLLAELGNARNCDKIALVNLEDSPDSISVSAKRNCGLIASGSSKPAALVNKVGSYFTETR</sequence>
<evidence type="ECO:0000256" key="1">
    <source>
        <dbReference type="ARBA" id="ARBA00000085"/>
    </source>
</evidence>
<dbReference type="InterPro" id="IPR005467">
    <property type="entry name" value="His_kinase_dom"/>
</dbReference>
<protein>
    <recommendedName>
        <fullName evidence="2">histidine kinase</fullName>
        <ecNumber evidence="2">2.7.13.3</ecNumber>
    </recommendedName>
</protein>
<keyword evidence="5 10" id="KW-0418">Kinase</keyword>
<dbReference type="GO" id="GO:0005524">
    <property type="term" value="F:ATP binding"/>
    <property type="evidence" value="ECO:0007669"/>
    <property type="project" value="UniProtKB-KW"/>
</dbReference>
<dbReference type="GO" id="GO:0000160">
    <property type="term" value="P:phosphorelay signal transduction system"/>
    <property type="evidence" value="ECO:0007669"/>
    <property type="project" value="UniProtKB-KW"/>
</dbReference>
<keyword evidence="11" id="KW-1185">Reference proteome</keyword>
<dbReference type="InterPro" id="IPR003594">
    <property type="entry name" value="HATPase_dom"/>
</dbReference>
<dbReference type="SUPFAM" id="SSF55874">
    <property type="entry name" value="ATPase domain of HSP90 chaperone/DNA topoisomerase II/histidine kinase"/>
    <property type="match status" value="1"/>
</dbReference>
<dbReference type="InterPro" id="IPR036890">
    <property type="entry name" value="HATPase_C_sf"/>
</dbReference>
<evidence type="ECO:0000256" key="3">
    <source>
        <dbReference type="ARBA" id="ARBA00022679"/>
    </source>
</evidence>
<evidence type="ECO:0000256" key="5">
    <source>
        <dbReference type="ARBA" id="ARBA00022777"/>
    </source>
</evidence>
<dbReference type="PANTHER" id="PTHR43065">
    <property type="entry name" value="SENSOR HISTIDINE KINASE"/>
    <property type="match status" value="1"/>
</dbReference>
<keyword evidence="3" id="KW-0808">Transferase</keyword>